<dbReference type="SUPFAM" id="SSF55804">
    <property type="entry name" value="Phoshotransferase/anion transport protein"/>
    <property type="match status" value="1"/>
</dbReference>
<evidence type="ECO:0000259" key="5">
    <source>
        <dbReference type="PROSITE" id="PS51372"/>
    </source>
</evidence>
<dbReference type="SUPFAM" id="SSF63520">
    <property type="entry name" value="PTS-regulatory domain, PRD"/>
    <property type="match status" value="1"/>
</dbReference>
<organism evidence="6 7">
    <name type="scientific">Holdemanella biformis</name>
    <dbReference type="NCBI Taxonomy" id="1735"/>
    <lineage>
        <taxon>Bacteria</taxon>
        <taxon>Bacillati</taxon>
        <taxon>Bacillota</taxon>
        <taxon>Erysipelotrichia</taxon>
        <taxon>Erysipelotrichales</taxon>
        <taxon>Erysipelotrichaceae</taxon>
        <taxon>Holdemanella</taxon>
    </lineage>
</organism>
<evidence type="ECO:0000313" key="7">
    <source>
        <dbReference type="Proteomes" id="UP000265489"/>
    </source>
</evidence>
<dbReference type="EMBL" id="QRYQ01000001">
    <property type="protein sequence ID" value="RGU93980.1"/>
    <property type="molecule type" value="Genomic_DNA"/>
</dbReference>
<dbReference type="InterPro" id="IPR013196">
    <property type="entry name" value="HTH_11"/>
</dbReference>
<dbReference type="InterPro" id="IPR050661">
    <property type="entry name" value="BglG_antiterminators"/>
</dbReference>
<comment type="caution">
    <text evidence="6">The sequence shown here is derived from an EMBL/GenBank/DDBJ whole genome shotgun (WGS) entry which is preliminary data.</text>
</comment>
<proteinExistence type="predicted"/>
<sequence>MLTARQLKIIKLIMNNPGIHGKEISENLNVSTRTIRNEITFMNDVTNCILIRSSTKQGYMINDEHLDIIHNIVNQDNENVDLAVYRIYKIIGKILFFEDCSIYDLSELLGLSDSVIRKEINKVIQFLLKNYNVELFKLKKDECVILLEESEIRELLFKIVKDMALENPDALMDILYMLLSDSWVMKYYKSTKEDVIKIMNGEQVYLSETDLSIFAACILICRVRNLNGYNLEDNQISSPDDLYTRVITKLCMQSSYLEQADIPILYNLLHTFKIKSTDEVPKITDFTVLVFDEFCNEVFDKYSINLKESETLSSKMLLHIEFMNRRVIGGYELKNPIVDDVKTKFPFAFEISMMIVPILFKYKRVYVTEDEISYLTVYVAQFLENENVKLKTIVVTSQRHSVKQLLTQWLEMYFKNQIAIVDIINKEALKKMDLTSIDLVITLDSFLILKDVEVFSMDKLPEIKDIERLNSMIHMIRMNKRVSKILDCYIQKEHVKVYPDTKELSELLQEMSQKLHESGFISDTKGFYEDVLLREKNYPTNLGSQMMVPHALFTFADKTGIEVALLKKPLEHDGNQVQLVFLLALEKKRNDEMNLLFQFFNQIVSHKKYMHELLQSEDSDAFIKNLYSFKLLE</sequence>
<keyword evidence="1" id="KW-0677">Repeat</keyword>
<dbReference type="Gene3D" id="1.10.10.10">
    <property type="entry name" value="Winged helix-like DNA-binding domain superfamily/Winged helix DNA-binding domain"/>
    <property type="match status" value="1"/>
</dbReference>
<evidence type="ECO:0000256" key="2">
    <source>
        <dbReference type="ARBA" id="ARBA00023015"/>
    </source>
</evidence>
<dbReference type="InterPro" id="IPR016152">
    <property type="entry name" value="PTrfase/Anion_transptr"/>
</dbReference>
<accession>A0A395WCU9</accession>
<dbReference type="InterPro" id="IPR011608">
    <property type="entry name" value="PRD"/>
</dbReference>
<keyword evidence="2" id="KW-0805">Transcription regulation</keyword>
<dbReference type="PROSITE" id="PS51094">
    <property type="entry name" value="PTS_EIIA_TYPE_2"/>
    <property type="match status" value="1"/>
</dbReference>
<dbReference type="InterPro" id="IPR036388">
    <property type="entry name" value="WH-like_DNA-bd_sf"/>
</dbReference>
<dbReference type="InterPro" id="IPR036634">
    <property type="entry name" value="PRD_sf"/>
</dbReference>
<gene>
    <name evidence="6" type="ORF">DWW32_00240</name>
</gene>
<dbReference type="Pfam" id="PF00874">
    <property type="entry name" value="PRD"/>
    <property type="match status" value="1"/>
</dbReference>
<name>A0A395WCU9_9FIRM</name>
<dbReference type="Gene3D" id="3.40.50.2300">
    <property type="match status" value="1"/>
</dbReference>
<dbReference type="SUPFAM" id="SSF46785">
    <property type="entry name" value="Winged helix' DNA-binding domain"/>
    <property type="match status" value="1"/>
</dbReference>
<dbReference type="PANTHER" id="PTHR30185:SF18">
    <property type="entry name" value="TRANSCRIPTIONAL REGULATOR MTLR"/>
    <property type="match status" value="1"/>
</dbReference>
<dbReference type="Gene3D" id="1.10.1790.10">
    <property type="entry name" value="PRD domain"/>
    <property type="match status" value="1"/>
</dbReference>
<dbReference type="AlphaFoldDB" id="A0A395WCU9"/>
<dbReference type="Pfam" id="PF08279">
    <property type="entry name" value="HTH_11"/>
    <property type="match status" value="1"/>
</dbReference>
<dbReference type="GeneID" id="66579935"/>
<reference evidence="6 7" key="1">
    <citation type="submission" date="2018-08" db="EMBL/GenBank/DDBJ databases">
        <title>A genome reference for cultivated species of the human gut microbiota.</title>
        <authorList>
            <person name="Zou Y."/>
            <person name="Xue W."/>
            <person name="Luo G."/>
        </authorList>
    </citation>
    <scope>NUCLEOTIDE SEQUENCE [LARGE SCALE GENOMIC DNA]</scope>
    <source>
        <strain evidence="6 7">AF15-20</strain>
    </source>
</reference>
<dbReference type="PROSITE" id="PS51372">
    <property type="entry name" value="PRD_2"/>
    <property type="match status" value="1"/>
</dbReference>
<protein>
    <submittedName>
        <fullName evidence="6">PRD domain-containing protein</fullName>
    </submittedName>
</protein>
<dbReference type="RefSeq" id="WP_118324152.1">
    <property type="nucleotide sequence ID" value="NZ_DAWEIE010000052.1"/>
</dbReference>
<dbReference type="PANTHER" id="PTHR30185">
    <property type="entry name" value="CRYPTIC BETA-GLUCOSIDE BGL OPERON ANTITERMINATOR"/>
    <property type="match status" value="1"/>
</dbReference>
<dbReference type="InterPro" id="IPR002178">
    <property type="entry name" value="PTS_EIIA_type-2_dom"/>
</dbReference>
<dbReference type="Gene3D" id="3.40.930.10">
    <property type="entry name" value="Mannitol-specific EII, Chain A"/>
    <property type="match status" value="1"/>
</dbReference>
<evidence type="ECO:0000313" key="6">
    <source>
        <dbReference type="EMBL" id="RGU93980.1"/>
    </source>
</evidence>
<evidence type="ECO:0000256" key="1">
    <source>
        <dbReference type="ARBA" id="ARBA00022737"/>
    </source>
</evidence>
<evidence type="ECO:0000259" key="4">
    <source>
        <dbReference type="PROSITE" id="PS51094"/>
    </source>
</evidence>
<dbReference type="Pfam" id="PF00359">
    <property type="entry name" value="PTS_EIIA_2"/>
    <property type="match status" value="1"/>
</dbReference>
<dbReference type="InterPro" id="IPR036390">
    <property type="entry name" value="WH_DNA-bd_sf"/>
</dbReference>
<dbReference type="GO" id="GO:0006355">
    <property type="term" value="P:regulation of DNA-templated transcription"/>
    <property type="evidence" value="ECO:0007669"/>
    <property type="project" value="InterPro"/>
</dbReference>
<dbReference type="Proteomes" id="UP000265489">
    <property type="component" value="Unassembled WGS sequence"/>
</dbReference>
<evidence type="ECO:0000256" key="3">
    <source>
        <dbReference type="ARBA" id="ARBA00023163"/>
    </source>
</evidence>
<feature type="domain" description="PTS EIIA type-2" evidence="4">
    <location>
        <begin position="488"/>
        <end position="629"/>
    </location>
</feature>
<keyword evidence="3" id="KW-0804">Transcription</keyword>
<feature type="domain" description="PRD" evidence="5">
    <location>
        <begin position="282"/>
        <end position="389"/>
    </location>
</feature>